<keyword evidence="2" id="KW-1185">Reference proteome</keyword>
<dbReference type="EMBL" id="ADBY01000079">
    <property type="protein sequence ID" value="EFE93352.1"/>
    <property type="molecule type" value="Genomic_DNA"/>
</dbReference>
<evidence type="ECO:0000313" key="2">
    <source>
        <dbReference type="Proteomes" id="UP000005723"/>
    </source>
</evidence>
<name>D4E9Z4_SEROD</name>
<sequence length="77" mass="8366">MIDFLGARGIPPADYVYSTHGEVTSATFVSGKQIRVPPGGHLFVFDDIIIPHKKKGEADFTALWHQTPLTLSPGGFL</sequence>
<comment type="caution">
    <text evidence="1">The sequence shown here is derived from an EMBL/GenBank/DDBJ whole genome shotgun (WGS) entry which is preliminary data.</text>
</comment>
<organism evidence="1 2">
    <name type="scientific">Serratia odorifera DSM 4582</name>
    <dbReference type="NCBI Taxonomy" id="667129"/>
    <lineage>
        <taxon>Bacteria</taxon>
        <taxon>Pseudomonadati</taxon>
        <taxon>Pseudomonadota</taxon>
        <taxon>Gammaproteobacteria</taxon>
        <taxon>Enterobacterales</taxon>
        <taxon>Yersiniaceae</taxon>
        <taxon>Serratia</taxon>
    </lineage>
</organism>
<dbReference type="STRING" id="667129.HMPREF0758_4994"/>
<proteinExistence type="predicted"/>
<accession>D4E9Z4</accession>
<dbReference type="AlphaFoldDB" id="D4E9Z4"/>
<dbReference type="HOGENOM" id="CLU_2636052_0_0_6"/>
<gene>
    <name evidence="1" type="ORF">HMPREF0758_4994</name>
</gene>
<evidence type="ECO:0000313" key="1">
    <source>
        <dbReference type="EMBL" id="EFE93352.1"/>
    </source>
</evidence>
<reference evidence="1 2" key="1">
    <citation type="submission" date="2010-01" db="EMBL/GenBank/DDBJ databases">
        <authorList>
            <person name="Muzny D."/>
            <person name="Qin X."/>
            <person name="Deng J."/>
            <person name="Jiang H."/>
            <person name="Liu Y."/>
            <person name="Qu J."/>
            <person name="Song X.-Z."/>
            <person name="Zhang L."/>
            <person name="Thornton R."/>
            <person name="Coyle M."/>
            <person name="Francisco L."/>
            <person name="Jackson L."/>
            <person name="Javaid M."/>
            <person name="Korchina V."/>
            <person name="Kovar C."/>
            <person name="Mata R."/>
            <person name="Mathew T."/>
            <person name="Ngo R."/>
            <person name="Nguyen L."/>
            <person name="Nguyen N."/>
            <person name="Okwuonu G."/>
            <person name="Ongeri F."/>
            <person name="Pham C."/>
            <person name="Simmons D."/>
            <person name="Wilczek-Boney K."/>
            <person name="Hale W."/>
            <person name="Jakkamsetti A."/>
            <person name="Pham P."/>
            <person name="Ruth R."/>
            <person name="San Lucas F."/>
            <person name="Warren J."/>
            <person name="Zhang J."/>
            <person name="Zhao Z."/>
            <person name="Zhou C."/>
            <person name="Zhu D."/>
            <person name="Lee S."/>
            <person name="Bess C."/>
            <person name="Blankenburg K."/>
            <person name="Forbes L."/>
            <person name="Fu Q."/>
            <person name="Gubbala S."/>
            <person name="Hirani K."/>
            <person name="Jayaseelan J.C."/>
            <person name="Lara F."/>
            <person name="Munidasa M."/>
            <person name="Palculict T."/>
            <person name="Patil S."/>
            <person name="Pu L.-L."/>
            <person name="Saada N."/>
            <person name="Tang L."/>
            <person name="Weissenberger G."/>
            <person name="Zhu Y."/>
            <person name="Hemphill L."/>
            <person name="Shang Y."/>
            <person name="Youmans B."/>
            <person name="Ayvaz T."/>
            <person name="Ross M."/>
            <person name="Santibanez J."/>
            <person name="Aqrawi P."/>
            <person name="Gross S."/>
            <person name="Joshi V."/>
            <person name="Fowler G."/>
            <person name="Nazareth L."/>
            <person name="Reid J."/>
            <person name="Worley K."/>
            <person name="Petrosino J."/>
            <person name="Highlander S."/>
            <person name="Gibbs R."/>
        </authorList>
    </citation>
    <scope>NUCLEOTIDE SEQUENCE [LARGE SCALE GENOMIC DNA]</scope>
    <source>
        <strain evidence="1 2">DSM 4582</strain>
    </source>
</reference>
<dbReference type="Proteomes" id="UP000005723">
    <property type="component" value="Unassembled WGS sequence"/>
</dbReference>
<protein>
    <submittedName>
        <fullName evidence="1">Uncharacterized protein</fullName>
    </submittedName>
</protein>